<organism evidence="6 7">
    <name type="scientific">Leptospira ryugenii</name>
    <dbReference type="NCBI Taxonomy" id="1917863"/>
    <lineage>
        <taxon>Bacteria</taxon>
        <taxon>Pseudomonadati</taxon>
        <taxon>Spirochaetota</taxon>
        <taxon>Spirochaetia</taxon>
        <taxon>Leptospirales</taxon>
        <taxon>Leptospiraceae</taxon>
        <taxon>Leptospira</taxon>
    </lineage>
</organism>
<dbReference type="InterPro" id="IPR020449">
    <property type="entry name" value="Tscrpt_reg_AraC-type_HTH"/>
</dbReference>
<feature type="transmembrane region" description="Helical" evidence="4">
    <location>
        <begin position="182"/>
        <end position="211"/>
    </location>
</feature>
<evidence type="ECO:0000256" key="2">
    <source>
        <dbReference type="ARBA" id="ARBA00023125"/>
    </source>
</evidence>
<evidence type="ECO:0000256" key="1">
    <source>
        <dbReference type="ARBA" id="ARBA00023015"/>
    </source>
</evidence>
<feature type="transmembrane region" description="Helical" evidence="4">
    <location>
        <begin position="140"/>
        <end position="162"/>
    </location>
</feature>
<protein>
    <submittedName>
        <fullName evidence="6">DNA-binding helix-turn-helix protein</fullName>
    </submittedName>
</protein>
<keyword evidence="4" id="KW-0472">Membrane</keyword>
<dbReference type="RefSeq" id="WP_108977377.1">
    <property type="nucleotide sequence ID" value="NZ_BFBB01000008.1"/>
</dbReference>
<keyword evidence="4" id="KW-0812">Transmembrane</keyword>
<accession>A0A2P2E2D3</accession>
<feature type="transmembrane region" description="Helical" evidence="4">
    <location>
        <begin position="217"/>
        <end position="234"/>
    </location>
</feature>
<feature type="domain" description="HTH araC/xylS-type" evidence="5">
    <location>
        <begin position="276"/>
        <end position="384"/>
    </location>
</feature>
<name>A0A2P2E2D3_9LEPT</name>
<dbReference type="SMART" id="SM00342">
    <property type="entry name" value="HTH_ARAC"/>
    <property type="match status" value="1"/>
</dbReference>
<keyword evidence="1" id="KW-0805">Transcription regulation</keyword>
<dbReference type="Pfam" id="PF12833">
    <property type="entry name" value="HTH_18"/>
    <property type="match status" value="1"/>
</dbReference>
<keyword evidence="2 6" id="KW-0238">DNA-binding</keyword>
<dbReference type="InterPro" id="IPR009057">
    <property type="entry name" value="Homeodomain-like_sf"/>
</dbReference>
<sequence>MNEYQIITANLSLVSLSISFFLSLSLFYSRKQSKPSGYLAALILIFSFIFLLRFSVSIKAVSAIYLPIFVFPSLYSIGPILFFYTRSTLFFQEAQKKESQVYAVPIGIVFCAFLFLFFRYEEFKNLESIILQTGIVGKSSSIILIFANIYTSYFCFLSFRLIKLYAEESVFQLGNDELERLIWLRSFIGLISTCVILYLVLLILGLFSIVLVPVSPVEGLVQLILVYLALFYVIRKPNLMGIHLEDTKRIEATALLSQEVSPSKYQKQALTTDQRQKIKNKLETFMSEEEAFLEEEISIQSLADRLQIPQHHLSMTINIEFSQNFFQWINQYRIERAKQLLVQPEAKFKNVLNIGLEAGFQSKAAFNKAFKKTTGQTPTEFRNSHHSS</sequence>
<dbReference type="InterPro" id="IPR018062">
    <property type="entry name" value="HTH_AraC-typ_CS"/>
</dbReference>
<feature type="transmembrane region" description="Helical" evidence="4">
    <location>
        <begin position="101"/>
        <end position="120"/>
    </location>
</feature>
<dbReference type="OrthoDB" id="345413at2"/>
<dbReference type="PANTHER" id="PTHR43280">
    <property type="entry name" value="ARAC-FAMILY TRANSCRIPTIONAL REGULATOR"/>
    <property type="match status" value="1"/>
</dbReference>
<dbReference type="Gene3D" id="1.10.10.60">
    <property type="entry name" value="Homeodomain-like"/>
    <property type="match status" value="2"/>
</dbReference>
<evidence type="ECO:0000313" key="6">
    <source>
        <dbReference type="EMBL" id="GBF51065.1"/>
    </source>
</evidence>
<feature type="transmembrane region" description="Helical" evidence="4">
    <location>
        <begin position="39"/>
        <end position="58"/>
    </location>
</feature>
<dbReference type="PROSITE" id="PS01124">
    <property type="entry name" value="HTH_ARAC_FAMILY_2"/>
    <property type="match status" value="1"/>
</dbReference>
<dbReference type="PRINTS" id="PR00032">
    <property type="entry name" value="HTHARAC"/>
</dbReference>
<feature type="transmembrane region" description="Helical" evidence="4">
    <location>
        <begin position="64"/>
        <end position="85"/>
    </location>
</feature>
<dbReference type="InterPro" id="IPR018060">
    <property type="entry name" value="HTH_AraC"/>
</dbReference>
<dbReference type="PROSITE" id="PS00041">
    <property type="entry name" value="HTH_ARAC_FAMILY_1"/>
    <property type="match status" value="1"/>
</dbReference>
<gene>
    <name evidence="6" type="ORF">LPTSP4_25960</name>
</gene>
<evidence type="ECO:0000259" key="5">
    <source>
        <dbReference type="PROSITE" id="PS01124"/>
    </source>
</evidence>
<reference evidence="6 7" key="1">
    <citation type="submission" date="2018-02" db="EMBL/GenBank/DDBJ databases">
        <title>Novel Leptospira species isolated from soil and water in Japan.</title>
        <authorList>
            <person name="Nakao R."/>
            <person name="Masuzawa T."/>
        </authorList>
    </citation>
    <scope>NUCLEOTIDE SEQUENCE [LARGE SCALE GENOMIC DNA]</scope>
    <source>
        <strain evidence="6 7">YH101</strain>
    </source>
</reference>
<dbReference type="Proteomes" id="UP000245133">
    <property type="component" value="Unassembled WGS sequence"/>
</dbReference>
<feature type="transmembrane region" description="Helical" evidence="4">
    <location>
        <begin position="6"/>
        <end position="27"/>
    </location>
</feature>
<dbReference type="PANTHER" id="PTHR43280:SF29">
    <property type="entry name" value="ARAC-FAMILY TRANSCRIPTIONAL REGULATOR"/>
    <property type="match status" value="1"/>
</dbReference>
<dbReference type="EMBL" id="BFBB01000008">
    <property type="protein sequence ID" value="GBF51065.1"/>
    <property type="molecule type" value="Genomic_DNA"/>
</dbReference>
<dbReference type="GO" id="GO:0043565">
    <property type="term" value="F:sequence-specific DNA binding"/>
    <property type="evidence" value="ECO:0007669"/>
    <property type="project" value="InterPro"/>
</dbReference>
<comment type="caution">
    <text evidence="6">The sequence shown here is derived from an EMBL/GenBank/DDBJ whole genome shotgun (WGS) entry which is preliminary data.</text>
</comment>
<dbReference type="AlphaFoldDB" id="A0A2P2E2D3"/>
<evidence type="ECO:0000256" key="3">
    <source>
        <dbReference type="ARBA" id="ARBA00023163"/>
    </source>
</evidence>
<dbReference type="SUPFAM" id="SSF46689">
    <property type="entry name" value="Homeodomain-like"/>
    <property type="match status" value="1"/>
</dbReference>
<keyword evidence="3" id="KW-0804">Transcription</keyword>
<evidence type="ECO:0000256" key="4">
    <source>
        <dbReference type="SAM" id="Phobius"/>
    </source>
</evidence>
<evidence type="ECO:0000313" key="7">
    <source>
        <dbReference type="Proteomes" id="UP000245133"/>
    </source>
</evidence>
<keyword evidence="4" id="KW-1133">Transmembrane helix</keyword>
<proteinExistence type="predicted"/>
<keyword evidence="7" id="KW-1185">Reference proteome</keyword>
<dbReference type="GO" id="GO:0003700">
    <property type="term" value="F:DNA-binding transcription factor activity"/>
    <property type="evidence" value="ECO:0007669"/>
    <property type="project" value="InterPro"/>
</dbReference>